<keyword evidence="11" id="KW-1185">Reference proteome</keyword>
<evidence type="ECO:0000256" key="5">
    <source>
        <dbReference type="ARBA" id="ARBA00023136"/>
    </source>
</evidence>
<keyword evidence="4 7" id="KW-1133">Transmembrane helix</keyword>
<evidence type="ECO:0000313" key="11">
    <source>
        <dbReference type="Proteomes" id="UP000290253"/>
    </source>
</evidence>
<dbReference type="AlphaFoldDB" id="A0A4Q1SKN4"/>
<dbReference type="InterPro" id="IPR025857">
    <property type="entry name" value="MacB_PCD"/>
</dbReference>
<dbReference type="Proteomes" id="UP000290253">
    <property type="component" value="Unassembled WGS sequence"/>
</dbReference>
<dbReference type="RefSeq" id="WP_129207808.1">
    <property type="nucleotide sequence ID" value="NZ_BMGU01000001.1"/>
</dbReference>
<feature type="transmembrane region" description="Helical" evidence="7">
    <location>
        <begin position="430"/>
        <end position="450"/>
    </location>
</feature>
<dbReference type="Pfam" id="PF12704">
    <property type="entry name" value="MacB_PCD"/>
    <property type="match status" value="2"/>
</dbReference>
<evidence type="ECO:0000256" key="4">
    <source>
        <dbReference type="ARBA" id="ARBA00022989"/>
    </source>
</evidence>
<dbReference type="EMBL" id="SDMK01000001">
    <property type="protein sequence ID" value="RXS98029.1"/>
    <property type="molecule type" value="Genomic_DNA"/>
</dbReference>
<feature type="domain" description="ABC3 transporter permease C-terminal" evidence="8">
    <location>
        <begin position="709"/>
        <end position="822"/>
    </location>
</feature>
<evidence type="ECO:0000256" key="3">
    <source>
        <dbReference type="ARBA" id="ARBA00022692"/>
    </source>
</evidence>
<reference evidence="10 11" key="1">
    <citation type="journal article" date="2016" name="Int. J. Syst. Evol. Microbiol.">
        <title>Acidipila dinghuensis sp. nov., an acidobacterium isolated from forest soil.</title>
        <authorList>
            <person name="Jiang Y.W."/>
            <person name="Wang J."/>
            <person name="Chen M.H."/>
            <person name="Lv Y.Y."/>
            <person name="Qiu L.H."/>
        </authorList>
    </citation>
    <scope>NUCLEOTIDE SEQUENCE [LARGE SCALE GENOMIC DNA]</scope>
    <source>
        <strain evidence="10 11">DHOF10</strain>
    </source>
</reference>
<dbReference type="NCBIfam" id="TIGR03434">
    <property type="entry name" value="ADOP"/>
    <property type="match status" value="1"/>
</dbReference>
<feature type="transmembrane region" description="Helical" evidence="7">
    <location>
        <begin position="750"/>
        <end position="774"/>
    </location>
</feature>
<dbReference type="Pfam" id="PF02687">
    <property type="entry name" value="FtsX"/>
    <property type="match status" value="2"/>
</dbReference>
<evidence type="ECO:0000256" key="7">
    <source>
        <dbReference type="SAM" id="Phobius"/>
    </source>
</evidence>
<evidence type="ECO:0000256" key="2">
    <source>
        <dbReference type="ARBA" id="ARBA00022475"/>
    </source>
</evidence>
<name>A0A4Q1SKN4_9BACT</name>
<dbReference type="InterPro" id="IPR050250">
    <property type="entry name" value="Macrolide_Exporter_MacB"/>
</dbReference>
<dbReference type="InterPro" id="IPR003838">
    <property type="entry name" value="ABC3_permease_C"/>
</dbReference>
<feature type="domain" description="MacB-like periplasmic core" evidence="9">
    <location>
        <begin position="429"/>
        <end position="673"/>
    </location>
</feature>
<comment type="caution">
    <text evidence="10">The sequence shown here is derived from an EMBL/GenBank/DDBJ whole genome shotgun (WGS) entry which is preliminary data.</text>
</comment>
<comment type="similarity">
    <text evidence="6">Belongs to the ABC-4 integral membrane protein family.</text>
</comment>
<evidence type="ECO:0000259" key="8">
    <source>
        <dbReference type="Pfam" id="PF02687"/>
    </source>
</evidence>
<evidence type="ECO:0000256" key="1">
    <source>
        <dbReference type="ARBA" id="ARBA00004651"/>
    </source>
</evidence>
<keyword evidence="5 7" id="KW-0472">Membrane</keyword>
<dbReference type="PANTHER" id="PTHR30572:SF4">
    <property type="entry name" value="ABC TRANSPORTER PERMEASE YTRF"/>
    <property type="match status" value="1"/>
</dbReference>
<feature type="transmembrane region" description="Helical" evidence="7">
    <location>
        <begin position="339"/>
        <end position="359"/>
    </location>
</feature>
<feature type="transmembrane region" description="Helical" evidence="7">
    <location>
        <begin position="21"/>
        <end position="43"/>
    </location>
</feature>
<dbReference type="PANTHER" id="PTHR30572">
    <property type="entry name" value="MEMBRANE COMPONENT OF TRANSPORTER-RELATED"/>
    <property type="match status" value="1"/>
</dbReference>
<feature type="domain" description="MacB-like periplasmic core" evidence="9">
    <location>
        <begin position="25"/>
        <end position="246"/>
    </location>
</feature>
<keyword evidence="2" id="KW-1003">Cell membrane</keyword>
<keyword evidence="3 7" id="KW-0812">Transmembrane</keyword>
<dbReference type="InterPro" id="IPR017800">
    <property type="entry name" value="ADOP"/>
</dbReference>
<evidence type="ECO:0000259" key="9">
    <source>
        <dbReference type="Pfam" id="PF12704"/>
    </source>
</evidence>
<comment type="subcellular location">
    <subcellularLocation>
        <location evidence="1">Cell membrane</location>
        <topology evidence="1">Multi-pass membrane protein</topology>
    </subcellularLocation>
</comment>
<accession>A0A4Q1SKN4</accession>
<gene>
    <name evidence="10" type="ORF">ESZ00_09355</name>
</gene>
<feature type="transmembrane region" description="Helical" evidence="7">
    <location>
        <begin position="285"/>
        <end position="310"/>
    </location>
</feature>
<evidence type="ECO:0000313" key="10">
    <source>
        <dbReference type="EMBL" id="RXS98029.1"/>
    </source>
</evidence>
<dbReference type="GO" id="GO:0022857">
    <property type="term" value="F:transmembrane transporter activity"/>
    <property type="evidence" value="ECO:0007669"/>
    <property type="project" value="TreeGrafter"/>
</dbReference>
<sequence length="829" mass="89017">MHGIASDLRLAGRQLHKSPGFAITVVLMLAFGIGATTAIFSIVDGVLLHSLPFPHPDRLVTLGDQVAGTDWGQHDPGPVTAPEVLRYPRDTRSFSSLGGYGGTRMELSGSGRPETISVAQMTPSVFTTLGVQPLLGRIFTPQEDTGHQQVAVLSYRTWQTRFGGDPKLLGSKILLNRKPYVVIGVMPRAFEFPLVRNQLYRAELWVPISFSPDQLTPEADGDWYLNMVGRLKPGVTVAQAEADANQVAAGIMRGYPADIANFRFHAVIYPLQQITVENSRSLLRMLFWAVSVVLAIACANFAGLLMVRAIRRQCETAVRMALGATARTLLRQAIAESTLLSLAGGLLDIGLAAMAIYGGRNFLPSNLPLANQIALNWRVAGFALLLALLTGVVAGLAPGLASLRTNVNARLKEGGRTGSAGSAHARLRSALVVAEIAVALVLLATSGLLLRSFQKMNEVDLGFRPDHVTTAVYSLPPKQYAAQARIDTFNRDLLARLRQQPGVISVGLTTTIPATGDGLWSMVPEGYVDPRGPDRASASPTQVIGDYFQTMGIPLLAGRYFTESDTADNQLVVIVNHELAEHYWPHQSPIGKRLREGTEKSKTPWLTVVGEVADAKLGSPDQDASEQFYLPVAQLEKDAGSEASPDDLNGNEGYVVVRTALPPEQMEPTMRRVVQSLDPDLPLSEVATMEQVLSQSESSRRFNTAVIAAFAVAAVLLAGLGIYSIVAFSVASRVQEMAIRLALGSPRARILRLVLSFGGRLALLGAGLGIAGTLVTSRLVRSFLFQVGPFDPVVLLLAAVSVFALALLASAIPAWRAARVDPNHALHSE</sequence>
<dbReference type="GO" id="GO:0005886">
    <property type="term" value="C:plasma membrane"/>
    <property type="evidence" value="ECO:0007669"/>
    <property type="project" value="UniProtKB-SubCell"/>
</dbReference>
<feature type="transmembrane region" description="Helical" evidence="7">
    <location>
        <begin position="379"/>
        <end position="403"/>
    </location>
</feature>
<feature type="domain" description="ABC3 transporter permease C-terminal" evidence="8">
    <location>
        <begin position="290"/>
        <end position="406"/>
    </location>
</feature>
<feature type="transmembrane region" description="Helical" evidence="7">
    <location>
        <begin position="794"/>
        <end position="815"/>
    </location>
</feature>
<protein>
    <submittedName>
        <fullName evidence="10">ABC transporter permease</fullName>
    </submittedName>
</protein>
<organism evidence="10 11">
    <name type="scientific">Silvibacterium dinghuense</name>
    <dbReference type="NCBI Taxonomy" id="1560006"/>
    <lineage>
        <taxon>Bacteria</taxon>
        <taxon>Pseudomonadati</taxon>
        <taxon>Acidobacteriota</taxon>
        <taxon>Terriglobia</taxon>
        <taxon>Terriglobales</taxon>
        <taxon>Acidobacteriaceae</taxon>
        <taxon>Silvibacterium</taxon>
    </lineage>
</organism>
<dbReference type="OrthoDB" id="99725at2"/>
<proteinExistence type="inferred from homology"/>
<feature type="transmembrane region" description="Helical" evidence="7">
    <location>
        <begin position="705"/>
        <end position="730"/>
    </location>
</feature>
<evidence type="ECO:0000256" key="6">
    <source>
        <dbReference type="ARBA" id="ARBA00038076"/>
    </source>
</evidence>